<dbReference type="PROSITE" id="PS00107">
    <property type="entry name" value="PROTEIN_KINASE_ATP"/>
    <property type="match status" value="1"/>
</dbReference>
<keyword evidence="1" id="KW-0808">Transferase</keyword>
<evidence type="ECO:0000256" key="2">
    <source>
        <dbReference type="ARBA" id="ARBA00022741"/>
    </source>
</evidence>
<dbReference type="Proteomes" id="UP000597338">
    <property type="component" value="Unassembled WGS sequence"/>
</dbReference>
<protein>
    <recommendedName>
        <fullName evidence="8">Protein kinase domain-containing protein</fullName>
    </recommendedName>
</protein>
<dbReference type="Gene3D" id="3.30.200.20">
    <property type="entry name" value="Phosphorylase Kinase, domain 1"/>
    <property type="match status" value="1"/>
</dbReference>
<feature type="compositionally biased region" description="Low complexity" evidence="6">
    <location>
        <begin position="417"/>
        <end position="426"/>
    </location>
</feature>
<name>A0ABQ1LCX8_9SPHI</name>
<dbReference type="InterPro" id="IPR017441">
    <property type="entry name" value="Protein_kinase_ATP_BS"/>
</dbReference>
<dbReference type="InterPro" id="IPR008271">
    <property type="entry name" value="Ser/Thr_kinase_AS"/>
</dbReference>
<evidence type="ECO:0000259" key="8">
    <source>
        <dbReference type="PROSITE" id="PS50011"/>
    </source>
</evidence>
<evidence type="ECO:0000313" key="9">
    <source>
        <dbReference type="EMBL" id="GGC22938.1"/>
    </source>
</evidence>
<reference evidence="10" key="1">
    <citation type="journal article" date="2019" name="Int. J. Syst. Evol. Microbiol.">
        <title>The Global Catalogue of Microorganisms (GCM) 10K type strain sequencing project: providing services to taxonomists for standard genome sequencing and annotation.</title>
        <authorList>
            <consortium name="The Broad Institute Genomics Platform"/>
            <consortium name="The Broad Institute Genome Sequencing Center for Infectious Disease"/>
            <person name="Wu L."/>
            <person name="Ma J."/>
        </authorList>
    </citation>
    <scope>NUCLEOTIDE SEQUENCE [LARGE SCALE GENOMIC DNA]</scope>
    <source>
        <strain evidence="10">CGMCC 1.15342</strain>
    </source>
</reference>
<gene>
    <name evidence="9" type="ORF">GCM10011386_13490</name>
</gene>
<dbReference type="InterPro" id="IPR000719">
    <property type="entry name" value="Prot_kinase_dom"/>
</dbReference>
<feature type="transmembrane region" description="Helical" evidence="7">
    <location>
        <begin position="335"/>
        <end position="357"/>
    </location>
</feature>
<dbReference type="Pfam" id="PF00069">
    <property type="entry name" value="Pkinase"/>
    <property type="match status" value="1"/>
</dbReference>
<feature type="region of interest" description="Disordered" evidence="6">
    <location>
        <begin position="367"/>
        <end position="394"/>
    </location>
</feature>
<dbReference type="SMART" id="SM00220">
    <property type="entry name" value="S_TKc"/>
    <property type="match status" value="1"/>
</dbReference>
<evidence type="ECO:0000256" key="1">
    <source>
        <dbReference type="ARBA" id="ARBA00022679"/>
    </source>
</evidence>
<evidence type="ECO:0000313" key="10">
    <source>
        <dbReference type="Proteomes" id="UP000597338"/>
    </source>
</evidence>
<dbReference type="CDD" id="cd14014">
    <property type="entry name" value="STKc_PknB_like"/>
    <property type="match status" value="1"/>
</dbReference>
<dbReference type="PANTHER" id="PTHR43289:SF6">
    <property type="entry name" value="SERINE_THREONINE-PROTEIN KINASE NEKL-3"/>
    <property type="match status" value="1"/>
</dbReference>
<evidence type="ECO:0000256" key="5">
    <source>
        <dbReference type="PROSITE-ProRule" id="PRU10141"/>
    </source>
</evidence>
<sequence length="598" mass="64459">MMIGKTIQGYRVDALLGEGGMGKVYLATDLALDRKVAIKNLNANLVYDATFLERFTNEARILSRLSHPNIALLYNYVQQGSDHYMVMEYVEGDNMDAYVHRHGALSPQLLVPILVALLEGLGYAHQKGVLHRDIKPANLMLTPDGSVKIMDFGIARISDQANRLTKVKSVIGTLDYLAPELIQGGEPSPASDCYALGVVAYELATGGILPFKGTSEFALMQAIIKGKPLPSDKLNKAVPRKLASIIGKAMEADSTARFGDTNQFRHALLNAFPHDWTINLHRVKPAPVPTTVMPAVSRIPPANLAHTKVPEPTKISTPLAVQPMDNPHWRQRYRYGVYAAGAAAAMLAVIALVFLLWPSGQQTAGEQDQVSSVHVPGEGVRSLGQSASGEDAMGSDPIAEAHVQQDVQQLLAATGGQPSVSSAESESPAEESRSPRQPSGSKPENEPAPVIKTVEEPATIEKEPEEIPDTRLPSNPESETNPGSDRTPATMVLDGPIAVNLRLRGKLEETHLEKGKVLSFSVTKPVTYRGYTIIPTGALATAEIRRVGSKQVSIRFNNVSSVSGRTIPFAKSELSGKRSDMLASPDFVVMLEKGVTVP</sequence>
<dbReference type="SUPFAM" id="SSF56112">
    <property type="entry name" value="Protein kinase-like (PK-like)"/>
    <property type="match status" value="1"/>
</dbReference>
<feature type="domain" description="Protein kinase" evidence="8">
    <location>
        <begin position="10"/>
        <end position="269"/>
    </location>
</feature>
<accession>A0ABQ1LCX8</accession>
<keyword evidence="7" id="KW-1133">Transmembrane helix</keyword>
<keyword evidence="7" id="KW-0812">Transmembrane</keyword>
<keyword evidence="7" id="KW-0472">Membrane</keyword>
<dbReference type="PROSITE" id="PS00108">
    <property type="entry name" value="PROTEIN_KINASE_ST"/>
    <property type="match status" value="1"/>
</dbReference>
<dbReference type="PROSITE" id="PS50011">
    <property type="entry name" value="PROTEIN_KINASE_DOM"/>
    <property type="match status" value="1"/>
</dbReference>
<keyword evidence="10" id="KW-1185">Reference proteome</keyword>
<dbReference type="PANTHER" id="PTHR43289">
    <property type="entry name" value="MITOGEN-ACTIVATED PROTEIN KINASE KINASE KINASE 20-RELATED"/>
    <property type="match status" value="1"/>
</dbReference>
<proteinExistence type="predicted"/>
<evidence type="ECO:0000256" key="3">
    <source>
        <dbReference type="ARBA" id="ARBA00022777"/>
    </source>
</evidence>
<feature type="compositionally biased region" description="Polar residues" evidence="6">
    <location>
        <begin position="472"/>
        <end position="484"/>
    </location>
</feature>
<feature type="binding site" evidence="5">
    <location>
        <position position="39"/>
    </location>
    <ligand>
        <name>ATP</name>
        <dbReference type="ChEBI" id="CHEBI:30616"/>
    </ligand>
</feature>
<keyword evidence="4 5" id="KW-0067">ATP-binding</keyword>
<dbReference type="EMBL" id="BMIK01000003">
    <property type="protein sequence ID" value="GGC22938.1"/>
    <property type="molecule type" value="Genomic_DNA"/>
</dbReference>
<feature type="compositionally biased region" description="Basic and acidic residues" evidence="6">
    <location>
        <begin position="453"/>
        <end position="462"/>
    </location>
</feature>
<dbReference type="RefSeq" id="WP_188748842.1">
    <property type="nucleotide sequence ID" value="NZ_BMIK01000003.1"/>
</dbReference>
<evidence type="ECO:0000256" key="4">
    <source>
        <dbReference type="ARBA" id="ARBA00022840"/>
    </source>
</evidence>
<keyword evidence="3" id="KW-0418">Kinase</keyword>
<evidence type="ECO:0000256" key="7">
    <source>
        <dbReference type="SAM" id="Phobius"/>
    </source>
</evidence>
<evidence type="ECO:0000256" key="6">
    <source>
        <dbReference type="SAM" id="MobiDB-lite"/>
    </source>
</evidence>
<organism evidence="9 10">
    <name type="scientific">Parapedobacter defluvii</name>
    <dbReference type="NCBI Taxonomy" id="2045106"/>
    <lineage>
        <taxon>Bacteria</taxon>
        <taxon>Pseudomonadati</taxon>
        <taxon>Bacteroidota</taxon>
        <taxon>Sphingobacteriia</taxon>
        <taxon>Sphingobacteriales</taxon>
        <taxon>Sphingobacteriaceae</taxon>
        <taxon>Parapedobacter</taxon>
    </lineage>
</organism>
<comment type="caution">
    <text evidence="9">The sequence shown here is derived from an EMBL/GenBank/DDBJ whole genome shotgun (WGS) entry which is preliminary data.</text>
</comment>
<feature type="region of interest" description="Disordered" evidence="6">
    <location>
        <begin position="413"/>
        <end position="491"/>
    </location>
</feature>
<keyword evidence="2 5" id="KW-0547">Nucleotide-binding</keyword>
<dbReference type="InterPro" id="IPR011009">
    <property type="entry name" value="Kinase-like_dom_sf"/>
</dbReference>
<dbReference type="Gene3D" id="1.10.510.10">
    <property type="entry name" value="Transferase(Phosphotransferase) domain 1"/>
    <property type="match status" value="1"/>
</dbReference>